<dbReference type="HAMAP" id="MF_00165">
    <property type="entry name" value="Thymidylate_kinase"/>
    <property type="match status" value="1"/>
</dbReference>
<evidence type="ECO:0000256" key="2">
    <source>
        <dbReference type="ARBA" id="ARBA00022679"/>
    </source>
</evidence>
<keyword evidence="6 7" id="KW-0067">ATP-binding</keyword>
<keyword evidence="3 7" id="KW-0545">Nucleotide biosynthesis</keyword>
<dbReference type="EC" id="2.7.4.9" evidence="7"/>
<comment type="caution">
    <text evidence="9">The sequence shown here is derived from an EMBL/GenBank/DDBJ whole genome shotgun (WGS) entry which is preliminary data.</text>
</comment>
<proteinExistence type="inferred from homology"/>
<evidence type="ECO:0000256" key="7">
    <source>
        <dbReference type="HAMAP-Rule" id="MF_00165"/>
    </source>
</evidence>
<dbReference type="EMBL" id="JAJEKE010000017">
    <property type="protein sequence ID" value="MCQ1531002.1"/>
    <property type="molecule type" value="Genomic_DNA"/>
</dbReference>
<sequence length="204" mass="24102">MKNKGILIVFEGMDQSGKGTQSRLFVKKLIELGYKAEYMHFHDVDTPLGKEIQLFLEGRRNFSPQVRQLLYAANRYEKAEYILNILEQSDFLVVDRYIPSGLAYGLANDLDLNWMLELESRLPQPDIVVLIDISTKTSSTRKHEERRDIYEKDYSFLDKVKQSYLYLADKYEYIVVNGEKESKLVHKEIWEKVWDKIKHNDINE</sequence>
<comment type="catalytic activity">
    <reaction evidence="7">
        <text>dTMP + ATP = dTDP + ADP</text>
        <dbReference type="Rhea" id="RHEA:13517"/>
        <dbReference type="ChEBI" id="CHEBI:30616"/>
        <dbReference type="ChEBI" id="CHEBI:58369"/>
        <dbReference type="ChEBI" id="CHEBI:63528"/>
        <dbReference type="ChEBI" id="CHEBI:456216"/>
        <dbReference type="EC" id="2.7.4.9"/>
    </reaction>
</comment>
<dbReference type="CDD" id="cd01672">
    <property type="entry name" value="TMPK"/>
    <property type="match status" value="1"/>
</dbReference>
<dbReference type="InterPro" id="IPR039430">
    <property type="entry name" value="Thymidylate_kin-like_dom"/>
</dbReference>
<evidence type="ECO:0000256" key="3">
    <source>
        <dbReference type="ARBA" id="ARBA00022727"/>
    </source>
</evidence>
<evidence type="ECO:0000256" key="1">
    <source>
        <dbReference type="ARBA" id="ARBA00009776"/>
    </source>
</evidence>
<comment type="similarity">
    <text evidence="1 7">Belongs to the thymidylate kinase family.</text>
</comment>
<comment type="caution">
    <text evidence="7">Lacks conserved residue(s) required for the propagation of feature annotation.</text>
</comment>
<dbReference type="GO" id="GO:0004798">
    <property type="term" value="F:dTMP kinase activity"/>
    <property type="evidence" value="ECO:0007669"/>
    <property type="project" value="UniProtKB-EC"/>
</dbReference>
<dbReference type="RefSeq" id="WP_255228524.1">
    <property type="nucleotide sequence ID" value="NZ_JAJEKE010000017.1"/>
</dbReference>
<dbReference type="PANTHER" id="PTHR10344">
    <property type="entry name" value="THYMIDYLATE KINASE"/>
    <property type="match status" value="1"/>
</dbReference>
<feature type="domain" description="Thymidylate kinase-like" evidence="8">
    <location>
        <begin position="10"/>
        <end position="189"/>
    </location>
</feature>
<dbReference type="Proteomes" id="UP001651880">
    <property type="component" value="Unassembled WGS sequence"/>
</dbReference>
<gene>
    <name evidence="7 9" type="primary">tmk</name>
    <name evidence="9" type="ORF">LJD61_15840</name>
</gene>
<evidence type="ECO:0000256" key="5">
    <source>
        <dbReference type="ARBA" id="ARBA00022777"/>
    </source>
</evidence>
<dbReference type="InterPro" id="IPR027417">
    <property type="entry name" value="P-loop_NTPase"/>
</dbReference>
<dbReference type="Pfam" id="PF02223">
    <property type="entry name" value="Thymidylate_kin"/>
    <property type="match status" value="1"/>
</dbReference>
<evidence type="ECO:0000313" key="9">
    <source>
        <dbReference type="EMBL" id="MCQ1531002.1"/>
    </source>
</evidence>
<reference evidence="9 10" key="1">
    <citation type="submission" date="2021-10" db="EMBL/GenBank/DDBJ databases">
        <title>Lutispora strain m25 sp. nov., a thermophilic, non-spore-forming bacterium isolated from a lab-scale methanogenic bioreactor digesting anaerobic sludge.</title>
        <authorList>
            <person name="El Houari A."/>
            <person name="Mcdonald J."/>
        </authorList>
    </citation>
    <scope>NUCLEOTIDE SEQUENCE [LARGE SCALE GENOMIC DNA]</scope>
    <source>
        <strain evidence="10">m25</strain>
    </source>
</reference>
<protein>
    <recommendedName>
        <fullName evidence="7">Thymidylate kinase</fullName>
        <ecNumber evidence="7">2.7.4.9</ecNumber>
    </recommendedName>
    <alternativeName>
        <fullName evidence="7">dTMP kinase</fullName>
    </alternativeName>
</protein>
<dbReference type="NCBIfam" id="TIGR00041">
    <property type="entry name" value="DTMP_kinase"/>
    <property type="match status" value="1"/>
</dbReference>
<evidence type="ECO:0000256" key="6">
    <source>
        <dbReference type="ARBA" id="ARBA00022840"/>
    </source>
</evidence>
<keyword evidence="4 7" id="KW-0547">Nucleotide-binding</keyword>
<keyword evidence="5 7" id="KW-0418">Kinase</keyword>
<keyword evidence="2 7" id="KW-0808">Transferase</keyword>
<dbReference type="Gene3D" id="3.40.50.300">
    <property type="entry name" value="P-loop containing nucleotide triphosphate hydrolases"/>
    <property type="match status" value="1"/>
</dbReference>
<organism evidence="9 10">
    <name type="scientific">Lutispora saccharofermentans</name>
    <dbReference type="NCBI Taxonomy" id="3024236"/>
    <lineage>
        <taxon>Bacteria</taxon>
        <taxon>Bacillati</taxon>
        <taxon>Bacillota</taxon>
        <taxon>Clostridia</taxon>
        <taxon>Lutisporales</taxon>
        <taxon>Lutisporaceae</taxon>
        <taxon>Lutispora</taxon>
    </lineage>
</organism>
<comment type="function">
    <text evidence="7">Phosphorylation of dTMP to form dTDP in both de novo and salvage pathways of dTTP synthesis.</text>
</comment>
<dbReference type="InterPro" id="IPR018094">
    <property type="entry name" value="Thymidylate_kinase"/>
</dbReference>
<dbReference type="PANTHER" id="PTHR10344:SF1">
    <property type="entry name" value="THYMIDYLATE KINASE"/>
    <property type="match status" value="1"/>
</dbReference>
<evidence type="ECO:0000313" key="10">
    <source>
        <dbReference type="Proteomes" id="UP001651880"/>
    </source>
</evidence>
<dbReference type="SUPFAM" id="SSF52540">
    <property type="entry name" value="P-loop containing nucleoside triphosphate hydrolases"/>
    <property type="match status" value="1"/>
</dbReference>
<name>A0ABT1NIB9_9FIRM</name>
<keyword evidence="10" id="KW-1185">Reference proteome</keyword>
<accession>A0ABT1NIB9</accession>
<evidence type="ECO:0000259" key="8">
    <source>
        <dbReference type="Pfam" id="PF02223"/>
    </source>
</evidence>
<evidence type="ECO:0000256" key="4">
    <source>
        <dbReference type="ARBA" id="ARBA00022741"/>
    </source>
</evidence>